<organism evidence="2 3">
    <name type="scientific">Chryseobacterium indologenes</name>
    <name type="common">Flavobacterium indologenes</name>
    <dbReference type="NCBI Taxonomy" id="253"/>
    <lineage>
        <taxon>Bacteria</taxon>
        <taxon>Pseudomonadati</taxon>
        <taxon>Bacteroidota</taxon>
        <taxon>Flavobacteriia</taxon>
        <taxon>Flavobacteriales</taxon>
        <taxon>Weeksellaceae</taxon>
        <taxon>Chryseobacterium group</taxon>
        <taxon>Chryseobacterium</taxon>
    </lineage>
</organism>
<evidence type="ECO:0000256" key="1">
    <source>
        <dbReference type="SAM" id="MobiDB-lite"/>
    </source>
</evidence>
<proteinExistence type="predicted"/>
<comment type="caution">
    <text evidence="2">The sequence shown here is derived from an EMBL/GenBank/DDBJ whole genome shotgun (WGS) entry which is preliminary data.</text>
</comment>
<evidence type="ECO:0000313" key="2">
    <source>
        <dbReference type="EMBL" id="KPE49022.1"/>
    </source>
</evidence>
<reference evidence="2 3" key="1">
    <citation type="journal article" date="2015" name="Genom Data">
        <title>Draft genome sequence of a multidrug-resistant Chryseobacterium indologenes isolate from Malaysia.</title>
        <authorList>
            <person name="Yu C.Y."/>
            <person name="Ang G.Y."/>
            <person name="Cheng H.J."/>
            <person name="Cheong Y.M."/>
            <person name="Yin W.F."/>
            <person name="Chan K.G."/>
        </authorList>
    </citation>
    <scope>NUCLEOTIDE SEQUENCE [LARGE SCALE GENOMIC DNA]</scope>
    <source>
        <strain evidence="2 3">CI_885</strain>
    </source>
</reference>
<accession>A0A0N0ITT9</accession>
<reference evidence="3" key="2">
    <citation type="submission" date="2015-09" db="EMBL/GenBank/DDBJ databases">
        <title>Draft genome sequence of a multidrug-resistant Chryseobacterium indologenes isolate from Malaysia.</title>
        <authorList>
            <person name="Yu C.Y."/>
            <person name="Ang G.Y."/>
            <person name="Chan K.-G."/>
        </authorList>
    </citation>
    <scope>NUCLEOTIDE SEQUENCE [LARGE SCALE GENOMIC DNA]</scope>
    <source>
        <strain evidence="3">CI_885</strain>
    </source>
</reference>
<dbReference type="OrthoDB" id="2972467at2"/>
<protein>
    <submittedName>
        <fullName evidence="2">Uncharacterized protein</fullName>
    </submittedName>
</protein>
<evidence type="ECO:0000313" key="3">
    <source>
        <dbReference type="Proteomes" id="UP000037953"/>
    </source>
</evidence>
<dbReference type="Proteomes" id="UP000037953">
    <property type="component" value="Unassembled WGS sequence"/>
</dbReference>
<dbReference type="PATRIC" id="fig|253.9.peg.2876"/>
<gene>
    <name evidence="2" type="ORF">AOB46_22225</name>
</gene>
<name>A0A0N0ITT9_CHRID</name>
<feature type="region of interest" description="Disordered" evidence="1">
    <location>
        <begin position="174"/>
        <end position="198"/>
    </location>
</feature>
<dbReference type="RefSeq" id="WP_062703522.1">
    <property type="nucleotide sequence ID" value="NZ_LJOD01000029.1"/>
</dbReference>
<dbReference type="EMBL" id="LJOD01000029">
    <property type="protein sequence ID" value="KPE49022.1"/>
    <property type="molecule type" value="Genomic_DNA"/>
</dbReference>
<sequence>MNLDTWELNESTGALNKVEDNDRPDELYIVDKNRNRKTDDNGGQIKFTMERDGQIQDRVQSFEKVEYDVLVRGKPEQRTKDIPFEIYKFENQQNAVSFFEFLEKNAKTGNEYDMLQYTERNKDKGMIGRTLQFSYLSRTGENGQVGGFIPSVQLNYYSNFIKTTKDIQMMRSIYTHSHPGDGNNPRASDPDIHTSKNNTIPIPTFRVYSGGVYKTFKPEE</sequence>
<dbReference type="AlphaFoldDB" id="A0A0N0ITT9"/>